<organism evidence="1 2">
    <name type="scientific">Macrolepiota fuliginosa MF-IS2</name>
    <dbReference type="NCBI Taxonomy" id="1400762"/>
    <lineage>
        <taxon>Eukaryota</taxon>
        <taxon>Fungi</taxon>
        <taxon>Dikarya</taxon>
        <taxon>Basidiomycota</taxon>
        <taxon>Agaricomycotina</taxon>
        <taxon>Agaricomycetes</taxon>
        <taxon>Agaricomycetidae</taxon>
        <taxon>Agaricales</taxon>
        <taxon>Agaricineae</taxon>
        <taxon>Agaricaceae</taxon>
        <taxon>Macrolepiota</taxon>
    </lineage>
</organism>
<proteinExistence type="predicted"/>
<comment type="caution">
    <text evidence="1">The sequence shown here is derived from an EMBL/GenBank/DDBJ whole genome shotgun (WGS) entry which is preliminary data.</text>
</comment>
<name>A0A9P5X0M5_9AGAR</name>
<dbReference type="AlphaFoldDB" id="A0A9P5X0M5"/>
<dbReference type="EMBL" id="MU151655">
    <property type="protein sequence ID" value="KAF9442318.1"/>
    <property type="molecule type" value="Genomic_DNA"/>
</dbReference>
<gene>
    <name evidence="1" type="ORF">P691DRAFT_495243</name>
</gene>
<dbReference type="Proteomes" id="UP000807342">
    <property type="component" value="Unassembled WGS sequence"/>
</dbReference>
<protein>
    <submittedName>
        <fullName evidence="1">Uncharacterized protein</fullName>
    </submittedName>
</protein>
<evidence type="ECO:0000313" key="1">
    <source>
        <dbReference type="EMBL" id="KAF9442318.1"/>
    </source>
</evidence>
<accession>A0A9P5X0M5</accession>
<sequence length="165" mass="18521">MGHLDIQPHVYIDMTDLLYSISRCNYLLSPSFSGRSTQFVALPATCHRQAIRRCHRYQLPTHIARKAKYSACPSTARIPHTTLARSSFPFTSVIAQVSCGLHPPVNTSYTNLSIPPTTMIRIFFAIQKAPPYTKMFEGTGARIPICHGRIHEQCGINTDFAGWTR</sequence>
<keyword evidence="2" id="KW-1185">Reference proteome</keyword>
<reference evidence="1" key="1">
    <citation type="submission" date="2020-11" db="EMBL/GenBank/DDBJ databases">
        <authorList>
            <consortium name="DOE Joint Genome Institute"/>
            <person name="Ahrendt S."/>
            <person name="Riley R."/>
            <person name="Andreopoulos W."/>
            <person name="Labutti K."/>
            <person name="Pangilinan J."/>
            <person name="Ruiz-Duenas F.J."/>
            <person name="Barrasa J.M."/>
            <person name="Sanchez-Garcia M."/>
            <person name="Camarero S."/>
            <person name="Miyauchi S."/>
            <person name="Serrano A."/>
            <person name="Linde D."/>
            <person name="Babiker R."/>
            <person name="Drula E."/>
            <person name="Ayuso-Fernandez I."/>
            <person name="Pacheco R."/>
            <person name="Padilla G."/>
            <person name="Ferreira P."/>
            <person name="Barriuso J."/>
            <person name="Kellner H."/>
            <person name="Castanera R."/>
            <person name="Alfaro M."/>
            <person name="Ramirez L."/>
            <person name="Pisabarro A.G."/>
            <person name="Kuo A."/>
            <person name="Tritt A."/>
            <person name="Lipzen A."/>
            <person name="He G."/>
            <person name="Yan M."/>
            <person name="Ng V."/>
            <person name="Cullen D."/>
            <person name="Martin F."/>
            <person name="Rosso M.-N."/>
            <person name="Henrissat B."/>
            <person name="Hibbett D."/>
            <person name="Martinez A.T."/>
            <person name="Grigoriev I.V."/>
        </authorList>
    </citation>
    <scope>NUCLEOTIDE SEQUENCE</scope>
    <source>
        <strain evidence="1">MF-IS2</strain>
    </source>
</reference>
<evidence type="ECO:0000313" key="2">
    <source>
        <dbReference type="Proteomes" id="UP000807342"/>
    </source>
</evidence>